<reference evidence="3 4" key="1">
    <citation type="submission" date="2019-03" db="EMBL/GenBank/DDBJ databases">
        <title>Genomic Encyclopedia of Type Strains, Phase IV (KMG-IV): sequencing the most valuable type-strain genomes for metagenomic binning, comparative biology and taxonomic classification.</title>
        <authorList>
            <person name="Goeker M."/>
        </authorList>
    </citation>
    <scope>NUCLEOTIDE SEQUENCE [LARGE SCALE GENOMIC DNA]</scope>
    <source>
        <strain evidence="3 4">DSM 11170</strain>
    </source>
</reference>
<feature type="transmembrane region" description="Helical" evidence="1">
    <location>
        <begin position="116"/>
        <end position="135"/>
    </location>
</feature>
<keyword evidence="4" id="KW-1185">Reference proteome</keyword>
<dbReference type="RefSeq" id="WP_131918029.1">
    <property type="nucleotide sequence ID" value="NZ_JAOQNU010000003.1"/>
</dbReference>
<dbReference type="GO" id="GO:0016020">
    <property type="term" value="C:membrane"/>
    <property type="evidence" value="ECO:0007669"/>
    <property type="project" value="InterPro"/>
</dbReference>
<accession>A0A4R2RVJ7</accession>
<dbReference type="GO" id="GO:0009055">
    <property type="term" value="F:electron transfer activity"/>
    <property type="evidence" value="ECO:0007669"/>
    <property type="project" value="InterPro"/>
</dbReference>
<feature type="transmembrane region" description="Helical" evidence="1">
    <location>
        <begin position="31"/>
        <end position="56"/>
    </location>
</feature>
<keyword evidence="1" id="KW-0472">Membrane</keyword>
<dbReference type="PANTHER" id="PTHR19271">
    <property type="entry name" value="CYTOCHROME B"/>
    <property type="match status" value="1"/>
</dbReference>
<evidence type="ECO:0000313" key="3">
    <source>
        <dbReference type="EMBL" id="TCP68432.1"/>
    </source>
</evidence>
<gene>
    <name evidence="3" type="ORF">EDD73_10361</name>
</gene>
<dbReference type="AlphaFoldDB" id="A0A4R2RVJ7"/>
<comment type="caution">
    <text evidence="3">The sequence shown here is derived from an EMBL/GenBank/DDBJ whole genome shotgun (WGS) entry which is preliminary data.</text>
</comment>
<dbReference type="InterPro" id="IPR027387">
    <property type="entry name" value="Cytb/b6-like_sf"/>
</dbReference>
<proteinExistence type="predicted"/>
<dbReference type="InterPro" id="IPR048259">
    <property type="entry name" value="Cytochrome_b_N_euk/bac"/>
</dbReference>
<dbReference type="CDD" id="cd00284">
    <property type="entry name" value="Cytochrome_b_N"/>
    <property type="match status" value="1"/>
</dbReference>
<dbReference type="GO" id="GO:0016491">
    <property type="term" value="F:oxidoreductase activity"/>
    <property type="evidence" value="ECO:0007669"/>
    <property type="project" value="InterPro"/>
</dbReference>
<dbReference type="InterPro" id="IPR016174">
    <property type="entry name" value="Di-haem_cyt_TM"/>
</dbReference>
<organism evidence="3 4">
    <name type="scientific">Heliophilum fasciatum</name>
    <dbReference type="NCBI Taxonomy" id="35700"/>
    <lineage>
        <taxon>Bacteria</taxon>
        <taxon>Bacillati</taxon>
        <taxon>Bacillota</taxon>
        <taxon>Clostridia</taxon>
        <taxon>Eubacteriales</taxon>
        <taxon>Heliobacteriaceae</taxon>
        <taxon>Heliophilum</taxon>
    </lineage>
</organism>
<sequence>MSWMEERFPGIGHAAKEIAEHKVPSHTLNPIYCLGGLTLIAFLVQVLTGIFLAVYYKPTVAEAYASVQMITYEVRFGAIVRSLHHWAANLMIVLCFLHMLRVYYTGAFKKPRELNWVAGCFLLLLSMGLAFTGYLLPYEQLSYWASVIGAETAGSLPVIGPDLKIMMQGGIKVTGEMLSRFYVLHLMVLPAITILFMVAHFIMIRVQGISDPM</sequence>
<dbReference type="PIRSF" id="PIRSF000032">
    <property type="entry name" value="Cytochrome_b6"/>
    <property type="match status" value="1"/>
</dbReference>
<dbReference type="InterPro" id="IPR005797">
    <property type="entry name" value="Cyt_b/b6_N"/>
</dbReference>
<dbReference type="EMBL" id="SLXT01000003">
    <property type="protein sequence ID" value="TCP68432.1"/>
    <property type="molecule type" value="Genomic_DNA"/>
</dbReference>
<keyword evidence="1" id="KW-0812">Transmembrane</keyword>
<dbReference type="OrthoDB" id="9804503at2"/>
<feature type="transmembrane region" description="Helical" evidence="1">
    <location>
        <begin position="181"/>
        <end position="204"/>
    </location>
</feature>
<dbReference type="SUPFAM" id="SSF81342">
    <property type="entry name" value="Transmembrane di-heme cytochromes"/>
    <property type="match status" value="1"/>
</dbReference>
<feature type="transmembrane region" description="Helical" evidence="1">
    <location>
        <begin position="86"/>
        <end position="104"/>
    </location>
</feature>
<dbReference type="PANTHER" id="PTHR19271:SF16">
    <property type="entry name" value="CYTOCHROME B"/>
    <property type="match status" value="1"/>
</dbReference>
<evidence type="ECO:0000256" key="1">
    <source>
        <dbReference type="SAM" id="Phobius"/>
    </source>
</evidence>
<dbReference type="Proteomes" id="UP000294813">
    <property type="component" value="Unassembled WGS sequence"/>
</dbReference>
<evidence type="ECO:0000259" key="2">
    <source>
        <dbReference type="PROSITE" id="PS51002"/>
    </source>
</evidence>
<dbReference type="PROSITE" id="PS51002">
    <property type="entry name" value="CYTB_NTER"/>
    <property type="match status" value="1"/>
</dbReference>
<dbReference type="Gene3D" id="1.20.810.10">
    <property type="entry name" value="Cytochrome Bc1 Complex, Chain C"/>
    <property type="match status" value="1"/>
</dbReference>
<name>A0A4R2RVJ7_9FIRM</name>
<feature type="domain" description="Cytochrome b/b6 N-terminal region profile" evidence="2">
    <location>
        <begin position="1"/>
        <end position="213"/>
    </location>
</feature>
<keyword evidence="1" id="KW-1133">Transmembrane helix</keyword>
<dbReference type="Pfam" id="PF00033">
    <property type="entry name" value="Cytochrome_B"/>
    <property type="match status" value="1"/>
</dbReference>
<protein>
    <submittedName>
        <fullName evidence="3">Cytochrome b6</fullName>
    </submittedName>
</protein>
<dbReference type="GO" id="GO:0022904">
    <property type="term" value="P:respiratory electron transport chain"/>
    <property type="evidence" value="ECO:0007669"/>
    <property type="project" value="InterPro"/>
</dbReference>
<evidence type="ECO:0000313" key="4">
    <source>
        <dbReference type="Proteomes" id="UP000294813"/>
    </source>
</evidence>